<dbReference type="NCBIfam" id="TIGR03725">
    <property type="entry name" value="T6A_YeaZ"/>
    <property type="match status" value="1"/>
</dbReference>
<organism evidence="2 3">
    <name type="scientific">Microseira wollei NIES-4236</name>
    <dbReference type="NCBI Taxonomy" id="2530354"/>
    <lineage>
        <taxon>Bacteria</taxon>
        <taxon>Bacillati</taxon>
        <taxon>Cyanobacteriota</taxon>
        <taxon>Cyanophyceae</taxon>
        <taxon>Oscillatoriophycideae</taxon>
        <taxon>Aerosakkonematales</taxon>
        <taxon>Aerosakkonemataceae</taxon>
        <taxon>Microseira</taxon>
    </lineage>
</organism>
<dbReference type="Gene3D" id="3.30.420.40">
    <property type="match status" value="1"/>
</dbReference>
<evidence type="ECO:0000313" key="3">
    <source>
        <dbReference type="Proteomes" id="UP001050975"/>
    </source>
</evidence>
<protein>
    <submittedName>
        <fullName evidence="2">Peptidase M22, glycoprotease</fullName>
    </submittedName>
</protein>
<gene>
    <name evidence="2" type="ORF">MiSe_01970</name>
</gene>
<dbReference type="EMBL" id="BLAY01000001">
    <property type="protein sequence ID" value="GET35455.1"/>
    <property type="molecule type" value="Genomic_DNA"/>
</dbReference>
<name>A0AAV3X5U8_9CYAN</name>
<dbReference type="SUPFAM" id="SSF53067">
    <property type="entry name" value="Actin-like ATPase domain"/>
    <property type="match status" value="2"/>
</dbReference>
<sequence>MTKYSLALHTTSSELGLAISNFAGDSRCLVKDLGRELSTHLHQYLAEFIRPQTWADLAFIAVAKGPGSFTGTRIGVVTARTLAQQLEIPLFAISTLAAVAWLRSSTSRQLRQSLSDLVPRLEPGNESREAMPPQVQEDIAVQLNAHRGEIFTAIYQFASDNSGLIQLLPDKVMKPDVWQKTLETWPNSYQLIKAENNQGASVLELLELAYLDWQKGLRPHWSEAIPFYGQHPVEM</sequence>
<feature type="domain" description="Gcp-like" evidence="1">
    <location>
        <begin position="53"/>
        <end position="100"/>
    </location>
</feature>
<dbReference type="InterPro" id="IPR043129">
    <property type="entry name" value="ATPase_NBD"/>
</dbReference>
<dbReference type="GO" id="GO:0002949">
    <property type="term" value="P:tRNA threonylcarbamoyladenosine modification"/>
    <property type="evidence" value="ECO:0007669"/>
    <property type="project" value="InterPro"/>
</dbReference>
<accession>A0AAV3X5U8</accession>
<proteinExistence type="predicted"/>
<dbReference type="AlphaFoldDB" id="A0AAV3X5U8"/>
<dbReference type="InterPro" id="IPR000905">
    <property type="entry name" value="Gcp-like_dom"/>
</dbReference>
<dbReference type="RefSeq" id="WP_226572913.1">
    <property type="nucleotide sequence ID" value="NZ_BLAY01000001.1"/>
</dbReference>
<evidence type="ECO:0000313" key="2">
    <source>
        <dbReference type="EMBL" id="GET35455.1"/>
    </source>
</evidence>
<reference evidence="2" key="1">
    <citation type="submission" date="2019-10" db="EMBL/GenBank/DDBJ databases">
        <title>Draft genome sequece of Microseira wollei NIES-4236.</title>
        <authorList>
            <person name="Yamaguchi H."/>
            <person name="Suzuki S."/>
            <person name="Kawachi M."/>
        </authorList>
    </citation>
    <scope>NUCLEOTIDE SEQUENCE</scope>
    <source>
        <strain evidence="2">NIES-4236</strain>
    </source>
</reference>
<evidence type="ECO:0000259" key="1">
    <source>
        <dbReference type="Pfam" id="PF00814"/>
    </source>
</evidence>
<dbReference type="InterPro" id="IPR022496">
    <property type="entry name" value="T6A_TsaB"/>
</dbReference>
<dbReference type="Pfam" id="PF00814">
    <property type="entry name" value="TsaD"/>
    <property type="match status" value="1"/>
</dbReference>
<comment type="caution">
    <text evidence="2">The sequence shown here is derived from an EMBL/GenBank/DDBJ whole genome shotgun (WGS) entry which is preliminary data.</text>
</comment>
<dbReference type="Proteomes" id="UP001050975">
    <property type="component" value="Unassembled WGS sequence"/>
</dbReference>
<keyword evidence="3" id="KW-1185">Reference proteome</keyword>